<reference evidence="1 2" key="1">
    <citation type="journal article" date="2019" name="Nat. Ecol. Evol.">
        <title>Megaphylogeny resolves global patterns of mushroom evolution.</title>
        <authorList>
            <person name="Varga T."/>
            <person name="Krizsan K."/>
            <person name="Foldi C."/>
            <person name="Dima B."/>
            <person name="Sanchez-Garcia M."/>
            <person name="Sanchez-Ramirez S."/>
            <person name="Szollosi G.J."/>
            <person name="Szarkandi J.G."/>
            <person name="Papp V."/>
            <person name="Albert L."/>
            <person name="Andreopoulos W."/>
            <person name="Angelini C."/>
            <person name="Antonin V."/>
            <person name="Barry K.W."/>
            <person name="Bougher N.L."/>
            <person name="Buchanan P."/>
            <person name="Buyck B."/>
            <person name="Bense V."/>
            <person name="Catcheside P."/>
            <person name="Chovatia M."/>
            <person name="Cooper J."/>
            <person name="Damon W."/>
            <person name="Desjardin D."/>
            <person name="Finy P."/>
            <person name="Geml J."/>
            <person name="Haridas S."/>
            <person name="Hughes K."/>
            <person name="Justo A."/>
            <person name="Karasinski D."/>
            <person name="Kautmanova I."/>
            <person name="Kiss B."/>
            <person name="Kocsube S."/>
            <person name="Kotiranta H."/>
            <person name="LaButti K.M."/>
            <person name="Lechner B.E."/>
            <person name="Liimatainen K."/>
            <person name="Lipzen A."/>
            <person name="Lukacs Z."/>
            <person name="Mihaltcheva S."/>
            <person name="Morgado L.N."/>
            <person name="Niskanen T."/>
            <person name="Noordeloos M.E."/>
            <person name="Ohm R.A."/>
            <person name="Ortiz-Santana B."/>
            <person name="Ovrebo C."/>
            <person name="Racz N."/>
            <person name="Riley R."/>
            <person name="Savchenko A."/>
            <person name="Shiryaev A."/>
            <person name="Soop K."/>
            <person name="Spirin V."/>
            <person name="Szebenyi C."/>
            <person name="Tomsovsky M."/>
            <person name="Tulloss R.E."/>
            <person name="Uehling J."/>
            <person name="Grigoriev I.V."/>
            <person name="Vagvolgyi C."/>
            <person name="Papp T."/>
            <person name="Martin F.M."/>
            <person name="Miettinen O."/>
            <person name="Hibbett D.S."/>
            <person name="Nagy L.G."/>
        </authorList>
    </citation>
    <scope>NUCLEOTIDE SEQUENCE [LARGE SCALE GENOMIC DNA]</scope>
    <source>
        <strain evidence="1 2">FP101781</strain>
    </source>
</reference>
<keyword evidence="2" id="KW-1185">Reference proteome</keyword>
<dbReference type="EMBL" id="QPFP01000054">
    <property type="protein sequence ID" value="TEB25701.1"/>
    <property type="molecule type" value="Genomic_DNA"/>
</dbReference>
<evidence type="ECO:0000313" key="2">
    <source>
        <dbReference type="Proteomes" id="UP000298030"/>
    </source>
</evidence>
<proteinExistence type="predicted"/>
<protein>
    <submittedName>
        <fullName evidence="1">Uncharacterized protein</fullName>
    </submittedName>
</protein>
<sequence>MSAAISSPLHPCQPPVAFKYPSFQVPTSTSDTAHALQRHSSFCKYSSKYSVSERSTPFVHAHRRTTAPQLLGTPSPSTPARVALACVEGDGVCNDWWAVVHK</sequence>
<accession>A0A4Y7SVG4</accession>
<dbReference type="Proteomes" id="UP000298030">
    <property type="component" value="Unassembled WGS sequence"/>
</dbReference>
<dbReference type="AlphaFoldDB" id="A0A4Y7SVG4"/>
<gene>
    <name evidence="1" type="ORF">FA13DRAFT_1140149</name>
</gene>
<organism evidence="1 2">
    <name type="scientific">Coprinellus micaceus</name>
    <name type="common">Glistening ink-cap mushroom</name>
    <name type="synonym">Coprinus micaceus</name>
    <dbReference type="NCBI Taxonomy" id="71717"/>
    <lineage>
        <taxon>Eukaryota</taxon>
        <taxon>Fungi</taxon>
        <taxon>Dikarya</taxon>
        <taxon>Basidiomycota</taxon>
        <taxon>Agaricomycotina</taxon>
        <taxon>Agaricomycetes</taxon>
        <taxon>Agaricomycetidae</taxon>
        <taxon>Agaricales</taxon>
        <taxon>Agaricineae</taxon>
        <taxon>Psathyrellaceae</taxon>
        <taxon>Coprinellus</taxon>
    </lineage>
</organism>
<comment type="caution">
    <text evidence="1">The sequence shown here is derived from an EMBL/GenBank/DDBJ whole genome shotgun (WGS) entry which is preliminary data.</text>
</comment>
<evidence type="ECO:0000313" key="1">
    <source>
        <dbReference type="EMBL" id="TEB25701.1"/>
    </source>
</evidence>
<name>A0A4Y7SVG4_COPMI</name>